<organism evidence="1 2">
    <name type="scientific">Coemansia furcata</name>
    <dbReference type="NCBI Taxonomy" id="417177"/>
    <lineage>
        <taxon>Eukaryota</taxon>
        <taxon>Fungi</taxon>
        <taxon>Fungi incertae sedis</taxon>
        <taxon>Zoopagomycota</taxon>
        <taxon>Kickxellomycotina</taxon>
        <taxon>Kickxellomycetes</taxon>
        <taxon>Kickxellales</taxon>
        <taxon>Kickxellaceae</taxon>
        <taxon>Coemansia</taxon>
    </lineage>
</organism>
<protein>
    <submittedName>
        <fullName evidence="1">Uncharacterized protein</fullName>
    </submittedName>
</protein>
<evidence type="ECO:0000313" key="1">
    <source>
        <dbReference type="EMBL" id="KAJ2813750.1"/>
    </source>
</evidence>
<evidence type="ECO:0000313" key="2">
    <source>
        <dbReference type="Proteomes" id="UP001140096"/>
    </source>
</evidence>
<sequence>MFCITIHLLFFLVAVDAATQHYFHQSAHDALTAWIHDQTRHAKLHILANIAPFAGDPHAMPGAVCASPSHARPDYYYAWTRDSALVMNEILSWPHDDDDNNTTDIVLDHYVAFTRHVQALHSTYGSGEAKYHMDGSVFEGSWCNAQTDGPAIRALALIRLAERRRMPHQSVDPIFSIGGPVRVDLDYVAGVWWQNGFCDIWEESRGLHFYTALAQHHALKAGAKMALRVGDKEAGERYARVAADIEVMLREKFTTTTRPHLPTTIEWSGGLPTKHSNLDTQVLLASLHFAKEGAFSVHSSEMLSTVLAILRRFESLYDINRVTNTEIHGISVPLGVAAGRYPEDVYDGVGTSRGNPWSLVTSALAEYHYRLALAYAQTEHVAVSPEITALLEWTAPYLQSGGEFNATLLYSRDGLQGLLSYLLKAGDLYMARVARHTDRDHTMYEQWNRYTGYGQGAKHLTWSYAAHMSAARARSELISTLNGT</sequence>
<proteinExistence type="predicted"/>
<dbReference type="Proteomes" id="UP001140096">
    <property type="component" value="Unassembled WGS sequence"/>
</dbReference>
<dbReference type="EMBL" id="JANBUP010000024">
    <property type="protein sequence ID" value="KAJ2813750.1"/>
    <property type="molecule type" value="Genomic_DNA"/>
</dbReference>
<reference evidence="1" key="1">
    <citation type="submission" date="2022-07" db="EMBL/GenBank/DDBJ databases">
        <title>Phylogenomic reconstructions and comparative analyses of Kickxellomycotina fungi.</title>
        <authorList>
            <person name="Reynolds N.K."/>
            <person name="Stajich J.E."/>
            <person name="Barry K."/>
            <person name="Grigoriev I.V."/>
            <person name="Crous P."/>
            <person name="Smith M.E."/>
        </authorList>
    </citation>
    <scope>NUCLEOTIDE SEQUENCE</scope>
    <source>
        <strain evidence="1">CBS 102833</strain>
    </source>
</reference>
<keyword evidence="2" id="KW-1185">Reference proteome</keyword>
<comment type="caution">
    <text evidence="1">The sequence shown here is derived from an EMBL/GenBank/DDBJ whole genome shotgun (WGS) entry which is preliminary data.</text>
</comment>
<accession>A0ACC1LS35</accession>
<name>A0ACC1LS35_9FUNG</name>
<gene>
    <name evidence="1" type="ORF">H4S07_000441</name>
</gene>